<evidence type="ECO:0000313" key="1">
    <source>
        <dbReference type="EMBL" id="KAF2836942.1"/>
    </source>
</evidence>
<organism evidence="1 2">
    <name type="scientific">Patellaria atrata CBS 101060</name>
    <dbReference type="NCBI Taxonomy" id="1346257"/>
    <lineage>
        <taxon>Eukaryota</taxon>
        <taxon>Fungi</taxon>
        <taxon>Dikarya</taxon>
        <taxon>Ascomycota</taxon>
        <taxon>Pezizomycotina</taxon>
        <taxon>Dothideomycetes</taxon>
        <taxon>Dothideomycetes incertae sedis</taxon>
        <taxon>Patellariales</taxon>
        <taxon>Patellariaceae</taxon>
        <taxon>Patellaria</taxon>
    </lineage>
</organism>
<reference evidence="1" key="1">
    <citation type="journal article" date="2020" name="Stud. Mycol.">
        <title>101 Dothideomycetes genomes: a test case for predicting lifestyles and emergence of pathogens.</title>
        <authorList>
            <person name="Haridas S."/>
            <person name="Albert R."/>
            <person name="Binder M."/>
            <person name="Bloem J."/>
            <person name="Labutti K."/>
            <person name="Salamov A."/>
            <person name="Andreopoulos B."/>
            <person name="Baker S."/>
            <person name="Barry K."/>
            <person name="Bills G."/>
            <person name="Bluhm B."/>
            <person name="Cannon C."/>
            <person name="Castanera R."/>
            <person name="Culley D."/>
            <person name="Daum C."/>
            <person name="Ezra D."/>
            <person name="Gonzalez J."/>
            <person name="Henrissat B."/>
            <person name="Kuo A."/>
            <person name="Liang C."/>
            <person name="Lipzen A."/>
            <person name="Lutzoni F."/>
            <person name="Magnuson J."/>
            <person name="Mondo S."/>
            <person name="Nolan M."/>
            <person name="Ohm R."/>
            <person name="Pangilinan J."/>
            <person name="Park H.-J."/>
            <person name="Ramirez L."/>
            <person name="Alfaro M."/>
            <person name="Sun H."/>
            <person name="Tritt A."/>
            <person name="Yoshinaga Y."/>
            <person name="Zwiers L.-H."/>
            <person name="Turgeon B."/>
            <person name="Goodwin S."/>
            <person name="Spatafora J."/>
            <person name="Crous P."/>
            <person name="Grigoriev I."/>
        </authorList>
    </citation>
    <scope>NUCLEOTIDE SEQUENCE</scope>
    <source>
        <strain evidence="1">CBS 101060</strain>
    </source>
</reference>
<dbReference type="EMBL" id="MU006101">
    <property type="protein sequence ID" value="KAF2836942.1"/>
    <property type="molecule type" value="Genomic_DNA"/>
</dbReference>
<accession>A0A9P4S6A5</accession>
<proteinExistence type="predicted"/>
<gene>
    <name evidence="1" type="ORF">M501DRAFT_1018351</name>
</gene>
<dbReference type="AlphaFoldDB" id="A0A9P4S6A5"/>
<evidence type="ECO:0000313" key="2">
    <source>
        <dbReference type="Proteomes" id="UP000799429"/>
    </source>
</evidence>
<keyword evidence="2" id="KW-1185">Reference proteome</keyword>
<name>A0A9P4S6A5_9PEZI</name>
<dbReference type="Proteomes" id="UP000799429">
    <property type="component" value="Unassembled WGS sequence"/>
</dbReference>
<sequence>MPRIMLESAPAVVGALLAPCLLKHYQALPIAVVSLEEIYQSIYGNKIILDMENRLGFQTYCSRANHISRFKFDLKLVTRLMIALFANRLLWNPCGSTRVDIFDVMVATTNLRIVHFLLDPPAAMYTESLLFGNIPSAVSKESSDEIYTRELSHLRVWCESLIRRFLREIPPSINVKCDFRKLRGCGRKDFSKANEPLQEIVAANKDEQGEEWVSPSWAVYDSNINK</sequence>
<protein>
    <submittedName>
        <fullName evidence="1">Uncharacterized protein</fullName>
    </submittedName>
</protein>
<comment type="caution">
    <text evidence="1">The sequence shown here is derived from an EMBL/GenBank/DDBJ whole genome shotgun (WGS) entry which is preliminary data.</text>
</comment>